<feature type="signal peptide" evidence="2">
    <location>
        <begin position="1"/>
        <end position="17"/>
    </location>
</feature>
<comment type="caution">
    <text evidence="3">The sequence shown here is derived from an EMBL/GenBank/DDBJ whole genome shotgun (WGS) entry which is preliminary data.</text>
</comment>
<dbReference type="EMBL" id="JARKIE010000054">
    <property type="protein sequence ID" value="KAJ7692102.1"/>
    <property type="molecule type" value="Genomic_DNA"/>
</dbReference>
<dbReference type="AlphaFoldDB" id="A0AAD7GFE9"/>
<sequence length="192" mass="21081">MTHRMLKLSSVSRFTSSLLLLTATTSLPHSRILHKVLLDHLSTFRPIPQRKLVYNRDATTGNLFWLDASRITAPTLDDSPSKGEALSPPSRRLSSVTRPPNATGSRSHCAAPCTTSHLERLGISVSRARRQGGARIISDPRAPKARWRYQGALEPSASEYAIAGQGVADWYLPDESSDKLDFDCARRGAGMD</sequence>
<feature type="compositionally biased region" description="Polar residues" evidence="1">
    <location>
        <begin position="92"/>
        <end position="106"/>
    </location>
</feature>
<evidence type="ECO:0000256" key="1">
    <source>
        <dbReference type="SAM" id="MobiDB-lite"/>
    </source>
</evidence>
<feature type="region of interest" description="Disordered" evidence="1">
    <location>
        <begin position="76"/>
        <end position="110"/>
    </location>
</feature>
<gene>
    <name evidence="3" type="ORF">B0H17DRAFT_1133363</name>
</gene>
<evidence type="ECO:0000313" key="3">
    <source>
        <dbReference type="EMBL" id="KAJ7692102.1"/>
    </source>
</evidence>
<keyword evidence="2" id="KW-0732">Signal</keyword>
<dbReference type="Proteomes" id="UP001221757">
    <property type="component" value="Unassembled WGS sequence"/>
</dbReference>
<evidence type="ECO:0000313" key="4">
    <source>
        <dbReference type="Proteomes" id="UP001221757"/>
    </source>
</evidence>
<keyword evidence="4" id="KW-1185">Reference proteome</keyword>
<evidence type="ECO:0000256" key="2">
    <source>
        <dbReference type="SAM" id="SignalP"/>
    </source>
</evidence>
<organism evidence="3 4">
    <name type="scientific">Mycena rosella</name>
    <name type="common">Pink bonnet</name>
    <name type="synonym">Agaricus rosellus</name>
    <dbReference type="NCBI Taxonomy" id="1033263"/>
    <lineage>
        <taxon>Eukaryota</taxon>
        <taxon>Fungi</taxon>
        <taxon>Dikarya</taxon>
        <taxon>Basidiomycota</taxon>
        <taxon>Agaricomycotina</taxon>
        <taxon>Agaricomycetes</taxon>
        <taxon>Agaricomycetidae</taxon>
        <taxon>Agaricales</taxon>
        <taxon>Marasmiineae</taxon>
        <taxon>Mycenaceae</taxon>
        <taxon>Mycena</taxon>
    </lineage>
</organism>
<proteinExistence type="predicted"/>
<accession>A0AAD7GFE9</accession>
<name>A0AAD7GFE9_MYCRO</name>
<protein>
    <submittedName>
        <fullName evidence="3">Uncharacterized protein</fullName>
    </submittedName>
</protein>
<feature type="chain" id="PRO_5042035807" evidence="2">
    <location>
        <begin position="18"/>
        <end position="192"/>
    </location>
</feature>
<reference evidence="3" key="1">
    <citation type="submission" date="2023-03" db="EMBL/GenBank/DDBJ databases">
        <title>Massive genome expansion in bonnet fungi (Mycena s.s.) driven by repeated elements and novel gene families across ecological guilds.</title>
        <authorList>
            <consortium name="Lawrence Berkeley National Laboratory"/>
            <person name="Harder C.B."/>
            <person name="Miyauchi S."/>
            <person name="Viragh M."/>
            <person name="Kuo A."/>
            <person name="Thoen E."/>
            <person name="Andreopoulos B."/>
            <person name="Lu D."/>
            <person name="Skrede I."/>
            <person name="Drula E."/>
            <person name="Henrissat B."/>
            <person name="Morin E."/>
            <person name="Kohler A."/>
            <person name="Barry K."/>
            <person name="LaButti K."/>
            <person name="Morin E."/>
            <person name="Salamov A."/>
            <person name="Lipzen A."/>
            <person name="Mereny Z."/>
            <person name="Hegedus B."/>
            <person name="Baldrian P."/>
            <person name="Stursova M."/>
            <person name="Weitz H."/>
            <person name="Taylor A."/>
            <person name="Grigoriev I.V."/>
            <person name="Nagy L.G."/>
            <person name="Martin F."/>
            <person name="Kauserud H."/>
        </authorList>
    </citation>
    <scope>NUCLEOTIDE SEQUENCE</scope>
    <source>
        <strain evidence="3">CBHHK067</strain>
    </source>
</reference>